<dbReference type="InterPro" id="IPR059179">
    <property type="entry name" value="MLKL-like_MCAfunc"/>
</dbReference>
<keyword evidence="5" id="KW-1185">Reference proteome</keyword>
<dbReference type="EMBL" id="KZ857514">
    <property type="protein sequence ID" value="RDX41386.1"/>
    <property type="molecule type" value="Genomic_DNA"/>
</dbReference>
<evidence type="ECO:0000313" key="5">
    <source>
        <dbReference type="Proteomes" id="UP000256964"/>
    </source>
</evidence>
<organism evidence="4 5">
    <name type="scientific">Lentinus brumalis</name>
    <dbReference type="NCBI Taxonomy" id="2498619"/>
    <lineage>
        <taxon>Eukaryota</taxon>
        <taxon>Fungi</taxon>
        <taxon>Dikarya</taxon>
        <taxon>Basidiomycota</taxon>
        <taxon>Agaricomycotina</taxon>
        <taxon>Agaricomycetes</taxon>
        <taxon>Polyporales</taxon>
        <taxon>Polyporaceae</taxon>
        <taxon>Lentinus</taxon>
    </lineage>
</organism>
<evidence type="ECO:0000256" key="2">
    <source>
        <dbReference type="SAM" id="MobiDB-lite"/>
    </source>
</evidence>
<evidence type="ECO:0000256" key="1">
    <source>
        <dbReference type="ARBA" id="ARBA00022737"/>
    </source>
</evidence>
<protein>
    <recommendedName>
        <fullName evidence="3">Nephrocystin 3-like N-terminal domain-containing protein</fullName>
    </recommendedName>
</protein>
<dbReference type="GO" id="GO:0007166">
    <property type="term" value="P:cell surface receptor signaling pathway"/>
    <property type="evidence" value="ECO:0007669"/>
    <property type="project" value="InterPro"/>
</dbReference>
<accession>A0A371CM67</accession>
<dbReference type="CDD" id="cd21037">
    <property type="entry name" value="MLKL_NTD"/>
    <property type="match status" value="1"/>
</dbReference>
<dbReference type="Pfam" id="PF24883">
    <property type="entry name" value="NPHP3_N"/>
    <property type="match status" value="1"/>
</dbReference>
<feature type="compositionally biased region" description="Polar residues" evidence="2">
    <location>
        <begin position="878"/>
        <end position="890"/>
    </location>
</feature>
<dbReference type="PANTHER" id="PTHR10039:SF14">
    <property type="entry name" value="NACHT DOMAIN-CONTAINING PROTEIN"/>
    <property type="match status" value="1"/>
</dbReference>
<dbReference type="Gene3D" id="3.40.50.300">
    <property type="entry name" value="P-loop containing nucleotide triphosphate hydrolases"/>
    <property type="match status" value="1"/>
</dbReference>
<feature type="region of interest" description="Disordered" evidence="2">
    <location>
        <begin position="802"/>
        <end position="890"/>
    </location>
</feature>
<dbReference type="InterPro" id="IPR056884">
    <property type="entry name" value="NPHP3-like_N"/>
</dbReference>
<feature type="region of interest" description="Disordered" evidence="2">
    <location>
        <begin position="1"/>
        <end position="26"/>
    </location>
</feature>
<dbReference type="InterPro" id="IPR027417">
    <property type="entry name" value="P-loop_NTPase"/>
</dbReference>
<feature type="domain" description="Nephrocystin 3-like N-terminal" evidence="3">
    <location>
        <begin position="271"/>
        <end position="429"/>
    </location>
</feature>
<feature type="compositionally biased region" description="Low complexity" evidence="2">
    <location>
        <begin position="866"/>
        <end position="877"/>
    </location>
</feature>
<dbReference type="Proteomes" id="UP000256964">
    <property type="component" value="Unassembled WGS sequence"/>
</dbReference>
<dbReference type="SUPFAM" id="SSF52540">
    <property type="entry name" value="P-loop containing nucleoside triphosphate hydrolases"/>
    <property type="match status" value="1"/>
</dbReference>
<feature type="compositionally biased region" description="Polar residues" evidence="2">
    <location>
        <begin position="840"/>
        <end position="852"/>
    </location>
</feature>
<evidence type="ECO:0000259" key="3">
    <source>
        <dbReference type="Pfam" id="PF24883"/>
    </source>
</evidence>
<keyword evidence="1" id="KW-0677">Repeat</keyword>
<dbReference type="InterPro" id="IPR036537">
    <property type="entry name" value="Adaptor_Cbl_N_dom_sf"/>
</dbReference>
<name>A0A371CM67_9APHY</name>
<dbReference type="AlphaFoldDB" id="A0A371CM67"/>
<gene>
    <name evidence="4" type="ORF">OH76DRAFT_1412176</name>
</gene>
<reference evidence="4 5" key="1">
    <citation type="journal article" date="2018" name="Biotechnol. Biofuels">
        <title>Integrative visual omics of the white-rot fungus Polyporus brumalis exposes the biotechnological potential of its oxidative enzymes for delignifying raw plant biomass.</title>
        <authorList>
            <person name="Miyauchi S."/>
            <person name="Rancon A."/>
            <person name="Drula E."/>
            <person name="Hage H."/>
            <person name="Chaduli D."/>
            <person name="Favel A."/>
            <person name="Grisel S."/>
            <person name="Henrissat B."/>
            <person name="Herpoel-Gimbert I."/>
            <person name="Ruiz-Duenas F.J."/>
            <person name="Chevret D."/>
            <person name="Hainaut M."/>
            <person name="Lin J."/>
            <person name="Wang M."/>
            <person name="Pangilinan J."/>
            <person name="Lipzen A."/>
            <person name="Lesage-Meessen L."/>
            <person name="Navarro D."/>
            <person name="Riley R."/>
            <person name="Grigoriev I.V."/>
            <person name="Zhou S."/>
            <person name="Raouche S."/>
            <person name="Rosso M.N."/>
        </authorList>
    </citation>
    <scope>NUCLEOTIDE SEQUENCE [LARGE SCALE GENOMIC DNA]</scope>
    <source>
        <strain evidence="4 5">BRFM 1820</strain>
    </source>
</reference>
<dbReference type="PANTHER" id="PTHR10039">
    <property type="entry name" value="AMELOGENIN"/>
    <property type="match status" value="1"/>
</dbReference>
<feature type="compositionally biased region" description="Basic and acidic residues" evidence="2">
    <location>
        <begin position="1"/>
        <end position="11"/>
    </location>
</feature>
<sequence length="890" mass="99537">MPVPVRRERDTLGSATKPIQKPAKDARTVTDALNNLQTVLDKSRDLLTFAPVPGLSAALGALLAIGEQIKKMKSNGETVKAISEQIRKLNDVVGKVVRQVESRAERLQILPEQRGDMLDCMQAPGGWRERVNQLAEELSELLQKAEPCAEGPWYRRLFRTIRDEETLKTIHEDLTAVIQHFLLAGGLSIEALTEQSLALVETMHGDIKMLAAAQKADTVTRTQQRTRQQAESERMAIETIPHATNAGFNSAGNADKSSYLVGTRNAVFDRLDEWVSSELSVCFLVGAAGMGKSTIASEFCRRHQRELGASFFFRRGDARVGSTTAFFSTLAYQLAKSSKELRPHIVHAAERHMQAGNSQQMQYVVDDLLHTPLRAAKIAGVHFRVYVVVDALDECMESASQPDLVPECLRLLVSCALQHPFIRLLITSRPEPDYVGQALRRRPELKDSSVSISLYNVEDRLAIDRDIGEIIRTRLCAVQEGAEWYRRDESVVSRLTNQSQGVFVYARTAVDFIVRAAGIAQMEHRLALLLTPGNTYGLDNLDVLYRTVLETAFPPADLDPVTRERVGLMLAWIALCQYRYGVTPHRVQMVSGISCRESVPILTKLRSVIVFNLEAKDVREARFRAMHVTFRDFLVDRARCGELYHVDPQRMHARLAVDCLTFMRNNPRRELVFSSKSGGVIYPVFNWMDHVVQASPTRELVGLLFEMYTSTLTGRTSLPVFFCRERFSEYGGGSSLLRWVDMHIGRDLAKTMGEQMCLENQDLTVHFGEEITVSKRSPGSQEGLTVHEDRQRRDIWSSYIRPEVTSTPSPAPSPPAVHPARVRRPDRRGSPASRSRPVQDHSTLQESKSHASPGSLGYPKSRSRYSGGVAHGASSASRRQGGTMTRPPSR</sequence>
<proteinExistence type="predicted"/>
<dbReference type="OrthoDB" id="3228837at2759"/>
<dbReference type="Gene3D" id="1.20.930.20">
    <property type="entry name" value="Adaptor protein Cbl, N-terminal domain"/>
    <property type="match status" value="1"/>
</dbReference>
<evidence type="ECO:0000313" key="4">
    <source>
        <dbReference type="EMBL" id="RDX41386.1"/>
    </source>
</evidence>
<dbReference type="STRING" id="139420.A0A371CM67"/>